<comment type="caution">
    <text evidence="3">The sequence shown here is derived from an EMBL/GenBank/DDBJ whole genome shotgun (WGS) entry which is preliminary data.</text>
</comment>
<sequence length="427" mass="48254">MKYTTLNRRDFLKKAGMAGTAVAFASSPWLSVFADSKHTDRSVARIGIIGPGSRGRYLMQFLANDPKVEITGLCDTYQPSLDEALKITPEAKVYSDYRKLLEDKAIDAVVIATPLNTHCQIALDAFDAGKHVFCEKSIGFTMEECFAMYNKHKSTGKVFFSGQQRLFDPRYIKAMEMIHSGIFGNIQAIRTFWFRNGDWRRAVPSPQLERQINWRLYREYSKGLMTELACHQLQIGSWALQSIPNKVMGHGAITYWKDGREVYDNVSCLYVFDNGEKLTFESVISNQFYGLEEQILGHLGTIEPEKGKYYFENTAPAPGFLRLINDIEHQLFDTLPFAGTSWAPETAKDNAGEYILGEKPKGDGTDLMLNAFAEAVITEKQPAKVAEEGYYASVLTLLGDMAIEKGEILTFPEEFKLDYLNHRKSLI</sequence>
<evidence type="ECO:0000259" key="1">
    <source>
        <dbReference type="Pfam" id="PF01408"/>
    </source>
</evidence>
<dbReference type="Proteomes" id="UP000555103">
    <property type="component" value="Unassembled WGS sequence"/>
</dbReference>
<organism evidence="3 4">
    <name type="scientific">Dysgonomonas hofstadii</name>
    <dbReference type="NCBI Taxonomy" id="637886"/>
    <lineage>
        <taxon>Bacteria</taxon>
        <taxon>Pseudomonadati</taxon>
        <taxon>Bacteroidota</taxon>
        <taxon>Bacteroidia</taxon>
        <taxon>Bacteroidales</taxon>
        <taxon>Dysgonomonadaceae</taxon>
        <taxon>Dysgonomonas</taxon>
    </lineage>
</organism>
<evidence type="ECO:0000259" key="2">
    <source>
        <dbReference type="Pfam" id="PF22725"/>
    </source>
</evidence>
<dbReference type="Gene3D" id="3.40.50.720">
    <property type="entry name" value="NAD(P)-binding Rossmann-like Domain"/>
    <property type="match status" value="1"/>
</dbReference>
<protein>
    <submittedName>
        <fullName evidence="3">Putative dehydrogenase</fullName>
    </submittedName>
</protein>
<proteinExistence type="predicted"/>
<dbReference type="SUPFAM" id="SSF51735">
    <property type="entry name" value="NAD(P)-binding Rossmann-fold domains"/>
    <property type="match status" value="1"/>
</dbReference>
<dbReference type="SUPFAM" id="SSF55347">
    <property type="entry name" value="Glyceraldehyde-3-phosphate dehydrogenase-like, C-terminal domain"/>
    <property type="match status" value="1"/>
</dbReference>
<feature type="domain" description="GFO/IDH/MocA-like oxidoreductase" evidence="2">
    <location>
        <begin position="172"/>
        <end position="303"/>
    </location>
</feature>
<dbReference type="Pfam" id="PF22725">
    <property type="entry name" value="GFO_IDH_MocA_C3"/>
    <property type="match status" value="1"/>
</dbReference>
<dbReference type="PANTHER" id="PTHR43818:SF12">
    <property type="entry name" value="NADH-DEPENDENT DEHYDROGENASE-RELATED"/>
    <property type="match status" value="1"/>
</dbReference>
<feature type="domain" description="Gfo/Idh/MocA-like oxidoreductase N-terminal" evidence="1">
    <location>
        <begin position="45"/>
        <end position="162"/>
    </location>
</feature>
<evidence type="ECO:0000313" key="3">
    <source>
        <dbReference type="EMBL" id="MBB4035288.1"/>
    </source>
</evidence>
<keyword evidence="4" id="KW-1185">Reference proteome</keyword>
<dbReference type="AlphaFoldDB" id="A0A840CMM0"/>
<dbReference type="InterPro" id="IPR000683">
    <property type="entry name" value="Gfo/Idh/MocA-like_OxRdtase_N"/>
</dbReference>
<dbReference type="GO" id="GO:0000166">
    <property type="term" value="F:nucleotide binding"/>
    <property type="evidence" value="ECO:0007669"/>
    <property type="project" value="InterPro"/>
</dbReference>
<evidence type="ECO:0000313" key="4">
    <source>
        <dbReference type="Proteomes" id="UP000555103"/>
    </source>
</evidence>
<dbReference type="NCBIfam" id="TIGR01409">
    <property type="entry name" value="TAT_signal_seq"/>
    <property type="match status" value="1"/>
</dbReference>
<dbReference type="InterPro" id="IPR019546">
    <property type="entry name" value="TAT_signal_bac_arc"/>
</dbReference>
<dbReference type="InterPro" id="IPR050463">
    <property type="entry name" value="Gfo/Idh/MocA_oxidrdct_glycsds"/>
</dbReference>
<dbReference type="InterPro" id="IPR036291">
    <property type="entry name" value="NAD(P)-bd_dom_sf"/>
</dbReference>
<accession>A0A840CMM0</accession>
<gene>
    <name evidence="3" type="ORF">GGR21_001177</name>
</gene>
<dbReference type="Pfam" id="PF01408">
    <property type="entry name" value="GFO_IDH_MocA"/>
    <property type="match status" value="1"/>
</dbReference>
<dbReference type="RefSeq" id="WP_183306220.1">
    <property type="nucleotide sequence ID" value="NZ_JACIEP010000003.1"/>
</dbReference>
<dbReference type="Gene3D" id="3.30.360.10">
    <property type="entry name" value="Dihydrodipicolinate Reductase, domain 2"/>
    <property type="match status" value="1"/>
</dbReference>
<dbReference type="InterPro" id="IPR006311">
    <property type="entry name" value="TAT_signal"/>
</dbReference>
<name>A0A840CMM0_9BACT</name>
<dbReference type="PANTHER" id="PTHR43818">
    <property type="entry name" value="BCDNA.GH03377"/>
    <property type="match status" value="1"/>
</dbReference>
<dbReference type="PROSITE" id="PS51318">
    <property type="entry name" value="TAT"/>
    <property type="match status" value="1"/>
</dbReference>
<dbReference type="InterPro" id="IPR055170">
    <property type="entry name" value="GFO_IDH_MocA-like_dom"/>
</dbReference>
<dbReference type="EMBL" id="JACIEP010000003">
    <property type="protein sequence ID" value="MBB4035288.1"/>
    <property type="molecule type" value="Genomic_DNA"/>
</dbReference>
<reference evidence="3 4" key="1">
    <citation type="submission" date="2020-08" db="EMBL/GenBank/DDBJ databases">
        <title>Genomic Encyclopedia of Type Strains, Phase IV (KMG-IV): sequencing the most valuable type-strain genomes for metagenomic binning, comparative biology and taxonomic classification.</title>
        <authorList>
            <person name="Goeker M."/>
        </authorList>
    </citation>
    <scope>NUCLEOTIDE SEQUENCE [LARGE SCALE GENOMIC DNA]</scope>
    <source>
        <strain evidence="3 4">DSM 104969</strain>
    </source>
</reference>